<dbReference type="InterPro" id="IPR051415">
    <property type="entry name" value="LAAT-1"/>
</dbReference>
<dbReference type="FunFam" id="1.20.1280.290:FF:000009">
    <property type="entry name" value="PQ loop repeat family protein"/>
    <property type="match status" value="1"/>
</dbReference>
<evidence type="ECO:0000256" key="4">
    <source>
        <dbReference type="ARBA" id="ARBA00023136"/>
    </source>
</evidence>
<evidence type="ECO:0000256" key="5">
    <source>
        <dbReference type="ARBA" id="ARBA00038039"/>
    </source>
</evidence>
<accession>A0A7H9B0N3</accession>
<keyword evidence="9" id="KW-1185">Reference proteome</keyword>
<name>A0A7H9B0N3_ZYGMR</name>
<feature type="transmembrane region" description="Helical" evidence="7">
    <location>
        <begin position="70"/>
        <end position="92"/>
    </location>
</feature>
<feature type="transmembrane region" description="Helical" evidence="7">
    <location>
        <begin position="222"/>
        <end position="241"/>
    </location>
</feature>
<dbReference type="Proteomes" id="UP000509704">
    <property type="component" value="Chromosome 3"/>
</dbReference>
<evidence type="ECO:0000256" key="2">
    <source>
        <dbReference type="ARBA" id="ARBA00022692"/>
    </source>
</evidence>
<organism evidence="8 9">
    <name type="scientific">Zygotorulaspora mrakii</name>
    <name type="common">Zygosaccharomyces mrakii</name>
    <dbReference type="NCBI Taxonomy" id="42260"/>
    <lineage>
        <taxon>Eukaryota</taxon>
        <taxon>Fungi</taxon>
        <taxon>Dikarya</taxon>
        <taxon>Ascomycota</taxon>
        <taxon>Saccharomycotina</taxon>
        <taxon>Saccharomycetes</taxon>
        <taxon>Saccharomycetales</taxon>
        <taxon>Saccharomycetaceae</taxon>
        <taxon>Zygotorulaspora</taxon>
    </lineage>
</organism>
<evidence type="ECO:0000256" key="3">
    <source>
        <dbReference type="ARBA" id="ARBA00022989"/>
    </source>
</evidence>
<reference evidence="8 9" key="1">
    <citation type="submission" date="2020-07" db="EMBL/GenBank/DDBJ databases">
        <title>The yeast mating-type switching endonuclease HO is a domesticated member of an unorthodox homing genetic element family.</title>
        <authorList>
            <person name="Coughlan A.Y."/>
            <person name="Lombardi L."/>
            <person name="Braun-Galleani S."/>
            <person name="Martos A.R."/>
            <person name="Galeote V."/>
            <person name="Bigey F."/>
            <person name="Dequin S."/>
            <person name="Byrne K.P."/>
            <person name="Wolfe K.H."/>
        </authorList>
    </citation>
    <scope>NUCLEOTIDE SEQUENCE [LARGE SCALE GENOMIC DNA]</scope>
    <source>
        <strain evidence="8 9">NRRL Y-6702</strain>
    </source>
</reference>
<dbReference type="EMBL" id="CP058606">
    <property type="protein sequence ID" value="QLG72037.1"/>
    <property type="molecule type" value="Genomic_DNA"/>
</dbReference>
<evidence type="ECO:0000313" key="8">
    <source>
        <dbReference type="EMBL" id="QLG72037.1"/>
    </source>
</evidence>
<comment type="subcellular location">
    <subcellularLocation>
        <location evidence="1">Membrane</location>
        <topology evidence="1">Multi-pass membrane protein</topology>
    </subcellularLocation>
</comment>
<keyword evidence="2 7" id="KW-0812">Transmembrane</keyword>
<dbReference type="GO" id="GO:0015174">
    <property type="term" value="F:basic amino acid transmembrane transporter activity"/>
    <property type="evidence" value="ECO:0007669"/>
    <property type="project" value="TreeGrafter"/>
</dbReference>
<evidence type="ECO:0000256" key="6">
    <source>
        <dbReference type="ARBA" id="ARBA00050768"/>
    </source>
</evidence>
<keyword evidence="4 7" id="KW-0472">Membrane</keyword>
<dbReference type="Gene3D" id="1.20.1280.290">
    <property type="match status" value="2"/>
</dbReference>
<gene>
    <name evidence="8" type="ORF">HG535_0C03910</name>
</gene>
<dbReference type="GO" id="GO:0000329">
    <property type="term" value="C:fungal-type vacuole membrane"/>
    <property type="evidence" value="ECO:0007669"/>
    <property type="project" value="TreeGrafter"/>
</dbReference>
<protein>
    <submittedName>
        <fullName evidence="8">Uncharacterized protein</fullName>
    </submittedName>
</protein>
<dbReference type="OrthoDB" id="8048523at2759"/>
<evidence type="ECO:0000313" key="9">
    <source>
        <dbReference type="Proteomes" id="UP000509704"/>
    </source>
</evidence>
<comment type="catalytic activity">
    <reaction evidence="6">
        <text>L-histidine(out) + L-arginine(in) = L-histidine(in) + L-arginine(out)</text>
        <dbReference type="Rhea" id="RHEA:71063"/>
        <dbReference type="ChEBI" id="CHEBI:32682"/>
        <dbReference type="ChEBI" id="CHEBI:57595"/>
    </reaction>
</comment>
<dbReference type="RefSeq" id="XP_037143765.1">
    <property type="nucleotide sequence ID" value="XM_037287870.1"/>
</dbReference>
<dbReference type="PANTHER" id="PTHR16201:SF34">
    <property type="entry name" value="LYSOSOMAL AMINO ACID TRANSPORTER 1"/>
    <property type="match status" value="1"/>
</dbReference>
<dbReference type="FunFam" id="1.20.1280.290:FF:000034">
    <property type="entry name" value="PQ loop repeat family protein"/>
    <property type="match status" value="1"/>
</dbReference>
<proteinExistence type="inferred from homology"/>
<comment type="similarity">
    <text evidence="5">Belongs to the laat-1 family.</text>
</comment>
<dbReference type="KEGG" id="zmk:HG535_0C03910"/>
<feature type="transmembrane region" description="Helical" evidence="7">
    <location>
        <begin position="261"/>
        <end position="279"/>
    </location>
</feature>
<dbReference type="GeneID" id="59235735"/>
<dbReference type="Pfam" id="PF04193">
    <property type="entry name" value="PQ-loop"/>
    <property type="match status" value="2"/>
</dbReference>
<dbReference type="InterPro" id="IPR006603">
    <property type="entry name" value="PQ-loop_rpt"/>
</dbReference>
<evidence type="ECO:0000256" key="1">
    <source>
        <dbReference type="ARBA" id="ARBA00004141"/>
    </source>
</evidence>
<dbReference type="GO" id="GO:0034488">
    <property type="term" value="P:basic amino acid transmembrane export from vacuole"/>
    <property type="evidence" value="ECO:0007669"/>
    <property type="project" value="TreeGrafter"/>
</dbReference>
<evidence type="ECO:0000256" key="7">
    <source>
        <dbReference type="SAM" id="Phobius"/>
    </source>
</evidence>
<dbReference type="SMART" id="SM00679">
    <property type="entry name" value="CTNS"/>
    <property type="match status" value="2"/>
</dbReference>
<sequence length="321" mass="35682">MSCSGSIWSVISKINGTASFCSSFISLLPQIIETFRDKTVEGLSPYFLLAWVGGDITSLIGAILTNQLMFQVLLALYFLCNDLFVCGQYYYYGVLHENKLATTGHESKPIYADVPVEDSQSDSDTVQSDGATIGNRNTRKGFLSGIFALFGSIRNTSAMPLDDVILSLAAQKPTAPGTIPGNTNGTGSTLGATFSWLGATFYIGARIPQLWKNYQRKSTDGISPFLFATTLVGNVTYNISVLTSCAYRDSPDRKAFLLNELPFILGCTVTIFFDMIYFYQHYVLYAKDMKIRAYEREHAHHHHHHRDLDLDTDEARPLLQN</sequence>
<keyword evidence="3 7" id="KW-1133">Transmembrane helix</keyword>
<feature type="transmembrane region" description="Helical" evidence="7">
    <location>
        <begin position="46"/>
        <end position="64"/>
    </location>
</feature>
<dbReference type="PANTHER" id="PTHR16201">
    <property type="entry name" value="SEVEN TRANSMEMBRANE PROTEIN 1-RELATED"/>
    <property type="match status" value="1"/>
</dbReference>
<dbReference type="AlphaFoldDB" id="A0A7H9B0N3"/>